<dbReference type="Proteomes" id="UP000309997">
    <property type="component" value="Unassembled WGS sequence"/>
</dbReference>
<name>A0ACC4BPB2_POPAL</name>
<evidence type="ECO:0000313" key="2">
    <source>
        <dbReference type="Proteomes" id="UP000309997"/>
    </source>
</evidence>
<proteinExistence type="predicted"/>
<protein>
    <submittedName>
        <fullName evidence="1">Uncharacterized protein</fullName>
    </submittedName>
</protein>
<sequence length="181" mass="20594">MDDRLQLRFSWATLYVWRDRKEVESNGISPPTPRENFHQLKFGLSRVTLLKGVCATSVTLKGKPLSNRCYWWLLMIWAKQGSTSQETEERSIASSIVLQRSLEAREQGEGTIGVWLIHSWLLGASKIPSLPPFENSDDRSWVTPGLPEDTPNLCLKEQACLQDSSQVPQIRDIRVALEDVK</sequence>
<gene>
    <name evidence="1" type="ORF">D5086_018318</name>
</gene>
<comment type="caution">
    <text evidence="1">The sequence shown here is derived from an EMBL/GenBank/DDBJ whole genome shotgun (WGS) entry which is preliminary data.</text>
</comment>
<keyword evidence="2" id="KW-1185">Reference proteome</keyword>
<evidence type="ECO:0000313" key="1">
    <source>
        <dbReference type="EMBL" id="KAL3580483.1"/>
    </source>
</evidence>
<dbReference type="EMBL" id="RCHU02000009">
    <property type="protein sequence ID" value="KAL3580483.1"/>
    <property type="molecule type" value="Genomic_DNA"/>
</dbReference>
<organism evidence="1 2">
    <name type="scientific">Populus alba</name>
    <name type="common">White poplar</name>
    <dbReference type="NCBI Taxonomy" id="43335"/>
    <lineage>
        <taxon>Eukaryota</taxon>
        <taxon>Viridiplantae</taxon>
        <taxon>Streptophyta</taxon>
        <taxon>Embryophyta</taxon>
        <taxon>Tracheophyta</taxon>
        <taxon>Spermatophyta</taxon>
        <taxon>Magnoliopsida</taxon>
        <taxon>eudicotyledons</taxon>
        <taxon>Gunneridae</taxon>
        <taxon>Pentapetalae</taxon>
        <taxon>rosids</taxon>
        <taxon>fabids</taxon>
        <taxon>Malpighiales</taxon>
        <taxon>Salicaceae</taxon>
        <taxon>Saliceae</taxon>
        <taxon>Populus</taxon>
    </lineage>
</organism>
<reference evidence="1 2" key="1">
    <citation type="journal article" date="2024" name="Plant Biotechnol. J.">
        <title>Genome and CRISPR/Cas9 system of a widespread forest tree (Populus alba) in the world.</title>
        <authorList>
            <person name="Liu Y.J."/>
            <person name="Jiang P.F."/>
            <person name="Han X.M."/>
            <person name="Li X.Y."/>
            <person name="Wang H.M."/>
            <person name="Wang Y.J."/>
            <person name="Wang X.X."/>
            <person name="Zeng Q.Y."/>
        </authorList>
    </citation>
    <scope>NUCLEOTIDE SEQUENCE [LARGE SCALE GENOMIC DNA]</scope>
    <source>
        <strain evidence="2">cv. PAL-ZL1</strain>
    </source>
</reference>
<accession>A0ACC4BPB2</accession>